<dbReference type="AlphaFoldDB" id="A0A2H0D145"/>
<accession>A0A2H0D145</accession>
<dbReference type="Gene3D" id="3.40.630.10">
    <property type="entry name" value="Zn peptidases"/>
    <property type="match status" value="1"/>
</dbReference>
<evidence type="ECO:0000256" key="2">
    <source>
        <dbReference type="ARBA" id="ARBA00008290"/>
    </source>
</evidence>
<proteinExistence type="inferred from homology"/>
<evidence type="ECO:0000256" key="4">
    <source>
        <dbReference type="ARBA" id="ARBA00022670"/>
    </source>
</evidence>
<evidence type="ECO:0000256" key="1">
    <source>
        <dbReference type="ARBA" id="ARBA00001947"/>
    </source>
</evidence>
<dbReference type="NCBIfam" id="NF002600">
    <property type="entry name" value="PRK02256.1"/>
    <property type="match status" value="1"/>
</dbReference>
<keyword evidence="6 9" id="KW-0378">Hydrolase</keyword>
<sequence length="466" mass="52244">MPKKAKKIEDLLFKPATFWESASRQEIHSAMDFCDGYKQFLNEAKTERQVIAASIKLASKEGFKEVSLDEDLGKNRKLIFVNRAKALAMVDLGEHNLNSGVKILLAHVDAPHLDLKVRPLYEDSGIAYFKPHYYGGIKKYHWPTTPLAMSGMVVLKNGEEIEINIGGKKDESVFLISDLLPHLEKERLDKPFDKAIEAEELNIIVGSIPVSGKKTQERVKLAVLAWLSEHYRIKEVDLLAADIRFVPAYEARDVGLDKSMIGGYGQDDRVCVYTTLRAFLASKDKGVKILYLADKEEIGSVGTTGAESLWLENVVDYLLKQTKSNISLYDLFRKSWAISADVTAAFDPDYKSAYDKNNSAELGKGAVIEKYLGYKGKYMTVDAEPKYLRHLMDLFDKKRVVWQTGHLGKVDQGGGSTIAVYLANRNLEVVDLGVPLLNMHAPYELSSKADVYSAYKGYRVFLEGPL</sequence>
<keyword evidence="4 9" id="KW-0645">Protease</keyword>
<gene>
    <name evidence="11" type="ORF">COW86_01215</name>
</gene>
<dbReference type="PRINTS" id="PR00932">
    <property type="entry name" value="AMINO1PTASE"/>
</dbReference>
<dbReference type="GO" id="GO:0005737">
    <property type="term" value="C:cytoplasm"/>
    <property type="evidence" value="ECO:0007669"/>
    <property type="project" value="UniProtKB-ARBA"/>
</dbReference>
<dbReference type="PANTHER" id="PTHR28570:SF2">
    <property type="entry name" value="M18 FAMILY AMINOPEPTIDASE 1-RELATED"/>
    <property type="match status" value="1"/>
</dbReference>
<keyword evidence="8 9" id="KW-0482">Metalloprotease</keyword>
<dbReference type="GO" id="GO:0008237">
    <property type="term" value="F:metallopeptidase activity"/>
    <property type="evidence" value="ECO:0007669"/>
    <property type="project" value="UniProtKB-KW"/>
</dbReference>
<evidence type="ECO:0000256" key="9">
    <source>
        <dbReference type="RuleBase" id="RU004386"/>
    </source>
</evidence>
<dbReference type="EC" id="3.4.11.-" evidence="10"/>
<comment type="similarity">
    <text evidence="2 9">Belongs to the peptidase M18 family.</text>
</comment>
<dbReference type="PANTHER" id="PTHR28570">
    <property type="entry name" value="ASPARTYL AMINOPEPTIDASE"/>
    <property type="match status" value="1"/>
</dbReference>
<evidence type="ECO:0000256" key="6">
    <source>
        <dbReference type="ARBA" id="ARBA00022801"/>
    </source>
</evidence>
<name>A0A2H0D145_9BACT</name>
<dbReference type="Gene3D" id="2.30.250.10">
    <property type="entry name" value="Aminopeptidase i, Domain 2"/>
    <property type="match status" value="1"/>
</dbReference>
<dbReference type="GO" id="GO:0004177">
    <property type="term" value="F:aminopeptidase activity"/>
    <property type="evidence" value="ECO:0007669"/>
    <property type="project" value="UniProtKB-KW"/>
</dbReference>
<evidence type="ECO:0000313" key="11">
    <source>
        <dbReference type="EMBL" id="PIP75887.1"/>
    </source>
</evidence>
<evidence type="ECO:0000256" key="5">
    <source>
        <dbReference type="ARBA" id="ARBA00022723"/>
    </source>
</evidence>
<evidence type="ECO:0000313" key="12">
    <source>
        <dbReference type="Proteomes" id="UP000230159"/>
    </source>
</evidence>
<evidence type="ECO:0000256" key="7">
    <source>
        <dbReference type="ARBA" id="ARBA00022833"/>
    </source>
</evidence>
<dbReference type="InterPro" id="IPR023358">
    <property type="entry name" value="Peptidase_M18_dom2"/>
</dbReference>
<evidence type="ECO:0000256" key="10">
    <source>
        <dbReference type="RuleBase" id="RU004387"/>
    </source>
</evidence>
<dbReference type="EMBL" id="PCTN01000054">
    <property type="protein sequence ID" value="PIP75887.1"/>
    <property type="molecule type" value="Genomic_DNA"/>
</dbReference>
<keyword evidence="7 9" id="KW-0862">Zinc</keyword>
<dbReference type="SUPFAM" id="SSF101821">
    <property type="entry name" value="Aminopeptidase/glucanase lid domain"/>
    <property type="match status" value="1"/>
</dbReference>
<comment type="cofactor">
    <cofactor evidence="1 10">
        <name>Zn(2+)</name>
        <dbReference type="ChEBI" id="CHEBI:29105"/>
    </cofactor>
</comment>
<reference evidence="11 12" key="1">
    <citation type="submission" date="2017-09" db="EMBL/GenBank/DDBJ databases">
        <title>Depth-based differentiation of microbial function through sediment-hosted aquifers and enrichment of novel symbionts in the deep terrestrial subsurface.</title>
        <authorList>
            <person name="Probst A.J."/>
            <person name="Ladd B."/>
            <person name="Jarett J.K."/>
            <person name="Geller-Mcgrath D.E."/>
            <person name="Sieber C.M."/>
            <person name="Emerson J.B."/>
            <person name="Anantharaman K."/>
            <person name="Thomas B.C."/>
            <person name="Malmstrom R."/>
            <person name="Stieglmeier M."/>
            <person name="Klingl A."/>
            <person name="Woyke T."/>
            <person name="Ryan C.M."/>
            <person name="Banfield J.F."/>
        </authorList>
    </citation>
    <scope>NUCLEOTIDE SEQUENCE [LARGE SCALE GENOMIC DNA]</scope>
    <source>
        <strain evidence="11">CG22_combo_CG10-13_8_21_14_all_39_9</strain>
    </source>
</reference>
<organism evidence="11 12">
    <name type="scientific">Candidatus Kuenenbacteria bacterium CG22_combo_CG10-13_8_21_14_all_39_9</name>
    <dbReference type="NCBI Taxonomy" id="1974621"/>
    <lineage>
        <taxon>Bacteria</taxon>
        <taxon>Candidatus Kueneniibacteriota</taxon>
    </lineage>
</organism>
<dbReference type="Proteomes" id="UP000230159">
    <property type="component" value="Unassembled WGS sequence"/>
</dbReference>
<dbReference type="SUPFAM" id="SSF53187">
    <property type="entry name" value="Zn-dependent exopeptidases"/>
    <property type="match status" value="1"/>
</dbReference>
<evidence type="ECO:0000256" key="3">
    <source>
        <dbReference type="ARBA" id="ARBA00022438"/>
    </source>
</evidence>
<evidence type="ECO:0000256" key="8">
    <source>
        <dbReference type="ARBA" id="ARBA00023049"/>
    </source>
</evidence>
<keyword evidence="3 9" id="KW-0031">Aminopeptidase</keyword>
<keyword evidence="5 9" id="KW-0479">Metal-binding</keyword>
<dbReference type="GO" id="GO:0006508">
    <property type="term" value="P:proteolysis"/>
    <property type="evidence" value="ECO:0007669"/>
    <property type="project" value="UniProtKB-KW"/>
</dbReference>
<protein>
    <recommendedName>
        <fullName evidence="10">M18 family aminopeptidase</fullName>
        <ecNumber evidence="10">3.4.11.-</ecNumber>
    </recommendedName>
</protein>
<comment type="caution">
    <text evidence="11">The sequence shown here is derived from an EMBL/GenBank/DDBJ whole genome shotgun (WGS) entry which is preliminary data.</text>
</comment>
<dbReference type="InterPro" id="IPR001948">
    <property type="entry name" value="Peptidase_M18"/>
</dbReference>
<dbReference type="Pfam" id="PF02127">
    <property type="entry name" value="Peptidase_M18"/>
    <property type="match status" value="1"/>
</dbReference>
<dbReference type="GO" id="GO:0008270">
    <property type="term" value="F:zinc ion binding"/>
    <property type="evidence" value="ECO:0007669"/>
    <property type="project" value="InterPro"/>
</dbReference>